<dbReference type="PROSITE" id="PS50221">
    <property type="entry name" value="GAIN_B"/>
    <property type="match status" value="1"/>
</dbReference>
<proteinExistence type="inferred from homology"/>
<dbReference type="Gene3D" id="2.60.60.20">
    <property type="entry name" value="PLAT/LH2 domain"/>
    <property type="match status" value="1"/>
</dbReference>
<dbReference type="PANTHER" id="PTHR10877:SF197">
    <property type="entry name" value="POLYCYSTIC KIDNEY DISEASE PROTEIN 1-LIKE 2"/>
    <property type="match status" value="1"/>
</dbReference>
<dbReference type="Pfam" id="PF01477">
    <property type="entry name" value="PLAT"/>
    <property type="match status" value="1"/>
</dbReference>
<feature type="domain" description="GAIN-B" evidence="10">
    <location>
        <begin position="264"/>
        <end position="412"/>
    </location>
</feature>
<gene>
    <name evidence="11" type="ORF">RIMI_LOCUS14504028</name>
</gene>
<accession>A0ABN9LY73</accession>
<protein>
    <submittedName>
        <fullName evidence="11">Uncharacterized protein</fullName>
    </submittedName>
</protein>
<evidence type="ECO:0000259" key="10">
    <source>
        <dbReference type="PROSITE" id="PS50221"/>
    </source>
</evidence>
<feature type="transmembrane region" description="Helical" evidence="8">
    <location>
        <begin position="673"/>
        <end position="694"/>
    </location>
</feature>
<evidence type="ECO:0000259" key="9">
    <source>
        <dbReference type="PROSITE" id="PS50095"/>
    </source>
</evidence>
<comment type="caution">
    <text evidence="7">Lacks conserved residue(s) required for the propagation of feature annotation.</text>
</comment>
<keyword evidence="4 8" id="KW-1133">Transmembrane helix</keyword>
<organism evidence="11 12">
    <name type="scientific">Ranitomeya imitator</name>
    <name type="common">mimic poison frog</name>
    <dbReference type="NCBI Taxonomy" id="111125"/>
    <lineage>
        <taxon>Eukaryota</taxon>
        <taxon>Metazoa</taxon>
        <taxon>Chordata</taxon>
        <taxon>Craniata</taxon>
        <taxon>Vertebrata</taxon>
        <taxon>Euteleostomi</taxon>
        <taxon>Amphibia</taxon>
        <taxon>Batrachia</taxon>
        <taxon>Anura</taxon>
        <taxon>Neobatrachia</taxon>
        <taxon>Hyloidea</taxon>
        <taxon>Dendrobatidae</taxon>
        <taxon>Dendrobatinae</taxon>
        <taxon>Ranitomeya</taxon>
    </lineage>
</organism>
<feature type="transmembrane region" description="Helical" evidence="8">
    <location>
        <begin position="632"/>
        <end position="653"/>
    </location>
</feature>
<evidence type="ECO:0000256" key="7">
    <source>
        <dbReference type="PROSITE-ProRule" id="PRU00152"/>
    </source>
</evidence>
<keyword evidence="12" id="KW-1185">Reference proteome</keyword>
<comment type="subcellular location">
    <subcellularLocation>
        <location evidence="1">Membrane</location>
    </subcellularLocation>
</comment>
<dbReference type="InterPro" id="IPR001024">
    <property type="entry name" value="PLAT/LH2_dom"/>
</dbReference>
<dbReference type="SMART" id="SM00303">
    <property type="entry name" value="GPS"/>
    <property type="match status" value="1"/>
</dbReference>
<dbReference type="InterPro" id="IPR000203">
    <property type="entry name" value="GPS"/>
</dbReference>
<evidence type="ECO:0000256" key="2">
    <source>
        <dbReference type="ARBA" id="ARBA00007200"/>
    </source>
</evidence>
<dbReference type="EMBL" id="CAUEEQ010037479">
    <property type="protein sequence ID" value="CAJ0953968.1"/>
    <property type="molecule type" value="Genomic_DNA"/>
</dbReference>
<comment type="caution">
    <text evidence="11">The sequence shown here is derived from an EMBL/GenBank/DDBJ whole genome shotgun (WGS) entry which is preliminary data.</text>
</comment>
<dbReference type="Proteomes" id="UP001176940">
    <property type="component" value="Unassembled WGS sequence"/>
</dbReference>
<feature type="domain" description="PLAT" evidence="9">
    <location>
        <begin position="472"/>
        <end position="589"/>
    </location>
</feature>
<dbReference type="SMART" id="SM00308">
    <property type="entry name" value="LH2"/>
    <property type="match status" value="1"/>
</dbReference>
<dbReference type="InterPro" id="IPR046338">
    <property type="entry name" value="GAIN_dom_sf"/>
</dbReference>
<evidence type="ECO:0000256" key="5">
    <source>
        <dbReference type="ARBA" id="ARBA00023136"/>
    </source>
</evidence>
<evidence type="ECO:0000256" key="4">
    <source>
        <dbReference type="ARBA" id="ARBA00022989"/>
    </source>
</evidence>
<evidence type="ECO:0000313" key="11">
    <source>
        <dbReference type="EMBL" id="CAJ0953968.1"/>
    </source>
</evidence>
<keyword evidence="3 8" id="KW-0812">Transmembrane</keyword>
<evidence type="ECO:0000313" key="12">
    <source>
        <dbReference type="Proteomes" id="UP001176940"/>
    </source>
</evidence>
<dbReference type="Gene3D" id="2.60.220.50">
    <property type="match status" value="1"/>
</dbReference>
<feature type="transmembrane region" description="Helical" evidence="8">
    <location>
        <begin position="428"/>
        <end position="447"/>
    </location>
</feature>
<evidence type="ECO:0000256" key="1">
    <source>
        <dbReference type="ARBA" id="ARBA00004370"/>
    </source>
</evidence>
<evidence type="ECO:0000256" key="3">
    <source>
        <dbReference type="ARBA" id="ARBA00022692"/>
    </source>
</evidence>
<reference evidence="11" key="1">
    <citation type="submission" date="2023-07" db="EMBL/GenBank/DDBJ databases">
        <authorList>
            <person name="Stuckert A."/>
        </authorList>
    </citation>
    <scope>NUCLEOTIDE SEQUENCE</scope>
</reference>
<dbReference type="PROSITE" id="PS50095">
    <property type="entry name" value="PLAT"/>
    <property type="match status" value="1"/>
</dbReference>
<dbReference type="Pfam" id="PF01825">
    <property type="entry name" value="GPS"/>
    <property type="match status" value="1"/>
</dbReference>
<sequence>MTPEEGCAKLTAITNLLGGHKSAAANRQDNYAIDGRMMDEAADSSTIRLVDTLLLLKELSVGMQSQDISSSTISANLSTVLYYGINSILQSVLSSCSAISWTQSERQSITNAALGIMNDYQVAMLPNLTQPMVLQTPSFSVLLSSVNTSEINKFTLSYPDPAAEIIFPSRTALQSVLQSLSSVQVQMMSFSQNPYIMDSSFNISGTVASLSVLNDKEELSMQNLSDNFQETRASMEWALGDNGFRGLGVKIFLPRTASSGTQPTPVQTSADKALQLLLKINPPGSTLVVIVSVNHGVRLDLYHGLKVISKAQVTLQSVLDSYTWILTPDMISNPTASQLFLVSPSNTYGIQNLQLKVSTFTVQCAFWNANLQNWSSDGCLVGPQTTVTKVQCLCNHLSVFGSSFLVLPVEIDVTRTAEYFSRISENPVIVVLVACFYFCYILIVLWARRMDLRDQMQNRLVIPRDSDRCALYRYLITVCTGHRRGAGTSAKVCLSLCGAENQFGPILLSDTRHQVFRSGNVDVFILFVPFPLGELKSITLNHDGSGAQKSWYVTQVTVQDVQLKMSWHFLCNSWLARRDSLSKTFKAANDQELRSFRNIFLQKTLRGLRDEHIWISILNHPARSVFTRVQRVSCCMCLLLCTIVINLMFWELPQTVYPVIISVGSFILTWKDIMIAFESAILMFPVNLLIIYIFRNTQVKETKGAKRKIKKGKQVPDAKKSPPIQPSFNMVLKVSTKLWIDFLDLSETVRTLSQTSRNTLEVDLDQESNENFTVLLQIISHLLQKQLTPGPLSTSAPLAQLSIDELHSLFCAHYVSRKLKKVSQDLQQLGGQQVPDKQHHEEFLTQLQALLHILDKSVPPLPTQSKRCCREDMNGSFSTRCRGQCLSRALSPARSVWYPVGTRVPHVCHTDVPQKRTGTRTRIIPVPIFPVPELSGRVGLP</sequence>
<dbReference type="InterPro" id="IPR057244">
    <property type="entry name" value="GAIN_B"/>
</dbReference>
<dbReference type="InterPro" id="IPR036392">
    <property type="entry name" value="PLAT/LH2_dom_sf"/>
</dbReference>
<keyword evidence="6" id="KW-1015">Disulfide bond</keyword>
<keyword evidence="5 8" id="KW-0472">Membrane</keyword>
<dbReference type="PANTHER" id="PTHR10877">
    <property type="entry name" value="POLYCYSTIN FAMILY MEMBER"/>
    <property type="match status" value="1"/>
</dbReference>
<name>A0ABN9LY73_9NEOB</name>
<evidence type="ECO:0000256" key="8">
    <source>
        <dbReference type="SAM" id="Phobius"/>
    </source>
</evidence>
<evidence type="ECO:0000256" key="6">
    <source>
        <dbReference type="ARBA" id="ARBA00023157"/>
    </source>
</evidence>
<dbReference type="InterPro" id="IPR051223">
    <property type="entry name" value="Polycystin"/>
</dbReference>
<dbReference type="SUPFAM" id="SSF49723">
    <property type="entry name" value="Lipase/lipooxygenase domain (PLAT/LH2 domain)"/>
    <property type="match status" value="1"/>
</dbReference>
<comment type="similarity">
    <text evidence="2">Belongs to the polycystin family.</text>
</comment>